<proteinExistence type="predicted"/>
<dbReference type="EMBL" id="RQTE01000360">
    <property type="protein sequence ID" value="RZI00025.1"/>
    <property type="molecule type" value="Genomic_DNA"/>
</dbReference>
<comment type="caution">
    <text evidence="2">The sequence shown here is derived from an EMBL/GenBank/DDBJ whole genome shotgun (WGS) entry which is preliminary data.</text>
</comment>
<dbReference type="AlphaFoldDB" id="A0A4Q7CM68"/>
<dbReference type="RefSeq" id="WP_130135816.1">
    <property type="nucleotide sequence ID" value="NZ_RQTE01000360.1"/>
</dbReference>
<gene>
    <name evidence="2" type="ORF">EIG99_12675</name>
</gene>
<dbReference type="InterPro" id="IPR010359">
    <property type="entry name" value="IrrE_HExxH"/>
</dbReference>
<reference evidence="2 3" key="1">
    <citation type="submission" date="2018-11" db="EMBL/GenBank/DDBJ databases">
        <title>Genomic profiling of Staphylococcus species from a Poultry farm system in KwaZulu-Natal, South Africa.</title>
        <authorList>
            <person name="Amoako D.G."/>
            <person name="Somboro A.M."/>
            <person name="Abia A.L.K."/>
            <person name="Bester L.A."/>
            <person name="Essack S.Y."/>
        </authorList>
    </citation>
    <scope>NUCLEOTIDE SEQUENCE [LARGE SCALE GENOMIC DNA]</scope>
    <source>
        <strain evidence="2 3">SA11</strain>
    </source>
</reference>
<evidence type="ECO:0000313" key="3">
    <source>
        <dbReference type="Proteomes" id="UP000293854"/>
    </source>
</evidence>
<evidence type="ECO:0000313" key="2">
    <source>
        <dbReference type="EMBL" id="RZI00025.1"/>
    </source>
</evidence>
<protein>
    <submittedName>
        <fullName evidence="2">ImmA/IrrE family metallo-endopeptidase</fullName>
    </submittedName>
</protein>
<sequence>MGKYEQLLIKHNNLFIHETTKLPNKLSGLTVDDMILINQNKSESAKYETLAEEIAHHQITYGDIRNQDNVLNKKLELKARRHAYENVISLDDIINAFYFGVSNTYEMADFLEVSESYVNEVLNHYRNKYGLSVYHNKYLVKFEPLQVYKYIDKTE</sequence>
<evidence type="ECO:0000259" key="1">
    <source>
        <dbReference type="Pfam" id="PF06114"/>
    </source>
</evidence>
<accession>A0A4Q7CM68</accession>
<feature type="domain" description="IrrE N-terminal-like" evidence="1">
    <location>
        <begin position="33"/>
        <end position="120"/>
    </location>
</feature>
<organism evidence="2 3">
    <name type="scientific">Staphylococcus condimenti</name>
    <dbReference type="NCBI Taxonomy" id="70255"/>
    <lineage>
        <taxon>Bacteria</taxon>
        <taxon>Bacillati</taxon>
        <taxon>Bacillota</taxon>
        <taxon>Bacilli</taxon>
        <taxon>Bacillales</taxon>
        <taxon>Staphylococcaceae</taxon>
        <taxon>Staphylococcus</taxon>
    </lineage>
</organism>
<dbReference type="Pfam" id="PF06114">
    <property type="entry name" value="Peptidase_M78"/>
    <property type="match status" value="1"/>
</dbReference>
<name>A0A4Q7CM68_9STAP</name>
<dbReference type="Proteomes" id="UP000293854">
    <property type="component" value="Unassembled WGS sequence"/>
</dbReference>